<evidence type="ECO:0000313" key="3">
    <source>
        <dbReference type="Proteomes" id="UP001236507"/>
    </source>
</evidence>
<protein>
    <submittedName>
        <fullName evidence="2">DsbA family oxidoreductase</fullName>
    </submittedName>
</protein>
<dbReference type="PANTHER" id="PTHR13887">
    <property type="entry name" value="GLUTATHIONE S-TRANSFERASE KAPPA"/>
    <property type="match status" value="1"/>
</dbReference>
<evidence type="ECO:0000259" key="1">
    <source>
        <dbReference type="Pfam" id="PF01323"/>
    </source>
</evidence>
<organism evidence="2 3">
    <name type="scientific">Flectobacillus roseus</name>
    <dbReference type="NCBI Taxonomy" id="502259"/>
    <lineage>
        <taxon>Bacteria</taxon>
        <taxon>Pseudomonadati</taxon>
        <taxon>Bacteroidota</taxon>
        <taxon>Cytophagia</taxon>
        <taxon>Cytophagales</taxon>
        <taxon>Flectobacillaceae</taxon>
        <taxon>Flectobacillus</taxon>
    </lineage>
</organism>
<keyword evidence="3" id="KW-1185">Reference proteome</keyword>
<name>A0ABT6Y972_9BACT</name>
<proteinExistence type="predicted"/>
<dbReference type="InterPro" id="IPR036249">
    <property type="entry name" value="Thioredoxin-like_sf"/>
</dbReference>
<sequence length="233" mass="26513">MNQEKSKIRIDVVSDVACPWCYIGKRRIEQAIENTQISDNVQIIYHPFQLDPSIPNEGVDFNTYAENRFGDGYLQKFTQVENAGKSVGLDFEFEALPKAINTFHLHRFLTIAAMEGKQAELKELFLKAYFVDRIDLSKKEELINILSQIGWSEDKTLALLNSDEATDSVKEEMHYFRQHGVGGVPFYIFNKKYALSGAQPSEVFEQVLQQILQEEGITVQGESNSCDIETGEC</sequence>
<gene>
    <name evidence="2" type="ORF">QM524_12720</name>
</gene>
<dbReference type="InterPro" id="IPR001853">
    <property type="entry name" value="DSBA-like_thioredoxin_dom"/>
</dbReference>
<reference evidence="2 3" key="1">
    <citation type="submission" date="2023-05" db="EMBL/GenBank/DDBJ databases">
        <title>Novel species of genus Flectobacillus isolated from stream in China.</title>
        <authorList>
            <person name="Lu H."/>
        </authorList>
    </citation>
    <scope>NUCLEOTIDE SEQUENCE [LARGE SCALE GENOMIC DNA]</scope>
    <source>
        <strain evidence="2 3">KCTC 42575</strain>
    </source>
</reference>
<accession>A0ABT6Y972</accession>
<comment type="caution">
    <text evidence="2">The sequence shown here is derived from an EMBL/GenBank/DDBJ whole genome shotgun (WGS) entry which is preliminary data.</text>
</comment>
<dbReference type="Gene3D" id="3.40.30.10">
    <property type="entry name" value="Glutaredoxin"/>
    <property type="match status" value="1"/>
</dbReference>
<dbReference type="Proteomes" id="UP001236507">
    <property type="component" value="Unassembled WGS sequence"/>
</dbReference>
<dbReference type="PANTHER" id="PTHR13887:SF41">
    <property type="entry name" value="THIOREDOXIN SUPERFAMILY PROTEIN"/>
    <property type="match status" value="1"/>
</dbReference>
<dbReference type="CDD" id="cd03024">
    <property type="entry name" value="DsbA_FrnE"/>
    <property type="match status" value="1"/>
</dbReference>
<dbReference type="SUPFAM" id="SSF52833">
    <property type="entry name" value="Thioredoxin-like"/>
    <property type="match status" value="1"/>
</dbReference>
<dbReference type="RefSeq" id="WP_283344898.1">
    <property type="nucleotide sequence ID" value="NZ_JASHIF010000010.1"/>
</dbReference>
<evidence type="ECO:0000313" key="2">
    <source>
        <dbReference type="EMBL" id="MDI9860076.1"/>
    </source>
</evidence>
<dbReference type="Pfam" id="PF01323">
    <property type="entry name" value="DSBA"/>
    <property type="match status" value="1"/>
</dbReference>
<dbReference type="EMBL" id="JASHIF010000010">
    <property type="protein sequence ID" value="MDI9860076.1"/>
    <property type="molecule type" value="Genomic_DNA"/>
</dbReference>
<feature type="domain" description="DSBA-like thioredoxin" evidence="1">
    <location>
        <begin position="10"/>
        <end position="209"/>
    </location>
</feature>